<feature type="transmembrane region" description="Helical" evidence="1">
    <location>
        <begin position="279"/>
        <end position="300"/>
    </location>
</feature>
<sequence>MKRVFYVGMLCTICVLFIFYRIPSLLAHYVAYTFDQGRDFIAASNIILNHKIPFIGPTTGINGLFHGAWWYYLLSIPYLIFNGVPIGYYWFDFFIQFTCLIVLMLFLKKEFGYLISLLFGLFIALAPYFTLMSLFAGNNSMVLPSLLIFLICNYYLFKNKQVSLLLLFITGLSIALVSEFELSFGIFLIPLYVGAIFLFPALRKTLLQKGGFSFLSGLIIGFLPRILFESKNAFMQSKVLLSFFLRSSLLNNPTSYSNRLVERWILFKIYYFEMFSERYFAYIFLISLIVIAIITVISVIRKKSKIQPIFFFYSYLLGGLFFLATFYKDFFWKNYYEGIHYIFIFIFITMMGQIVHKRYIIAKRAILFSLILGFAILNIVNVRGSLANKVPFDGLQVNEAVVNYILRNQNLDKKYCVRIYTPSVIPHTYNYLFLVNKMSPSNEWVQDTCWFIVEPDSYKKRRDEWMRINEPKDPHTVDIKIVKDIEIRYYKVLPK</sequence>
<gene>
    <name evidence="2" type="ORF">COS52_04365</name>
</gene>
<dbReference type="Proteomes" id="UP000230119">
    <property type="component" value="Unassembled WGS sequence"/>
</dbReference>
<evidence type="ECO:0000313" key="3">
    <source>
        <dbReference type="Proteomes" id="UP000230119"/>
    </source>
</evidence>
<evidence type="ECO:0000313" key="2">
    <source>
        <dbReference type="EMBL" id="PIV08130.1"/>
    </source>
</evidence>
<keyword evidence="1" id="KW-1133">Transmembrane helix</keyword>
<proteinExistence type="predicted"/>
<feature type="transmembrane region" description="Helical" evidence="1">
    <location>
        <begin position="309"/>
        <end position="327"/>
    </location>
</feature>
<name>A0A2M7BRK5_9BACT</name>
<organism evidence="2 3">
    <name type="scientific">Candidatus Roizmanbacteria bacterium CG03_land_8_20_14_0_80_39_12</name>
    <dbReference type="NCBI Taxonomy" id="1974847"/>
    <lineage>
        <taxon>Bacteria</taxon>
        <taxon>Candidatus Roizmaniibacteriota</taxon>
    </lineage>
</organism>
<feature type="transmembrane region" description="Helical" evidence="1">
    <location>
        <begin position="6"/>
        <end position="31"/>
    </location>
</feature>
<dbReference type="EMBL" id="PEVA01000183">
    <property type="protein sequence ID" value="PIV08130.1"/>
    <property type="molecule type" value="Genomic_DNA"/>
</dbReference>
<feature type="transmembrane region" description="Helical" evidence="1">
    <location>
        <begin position="162"/>
        <end position="178"/>
    </location>
</feature>
<feature type="transmembrane region" description="Helical" evidence="1">
    <location>
        <begin position="367"/>
        <end position="386"/>
    </location>
</feature>
<reference evidence="3" key="1">
    <citation type="submission" date="2017-09" db="EMBL/GenBank/DDBJ databases">
        <title>Depth-based differentiation of microbial function through sediment-hosted aquifers and enrichment of novel symbionts in the deep terrestrial subsurface.</title>
        <authorList>
            <person name="Probst A.J."/>
            <person name="Ladd B."/>
            <person name="Jarett J.K."/>
            <person name="Geller-Mcgrath D.E."/>
            <person name="Sieber C.M.K."/>
            <person name="Emerson J.B."/>
            <person name="Anantharaman K."/>
            <person name="Thomas B.C."/>
            <person name="Malmstrom R."/>
            <person name="Stieglmeier M."/>
            <person name="Klingl A."/>
            <person name="Woyke T."/>
            <person name="Ryan C.M."/>
            <person name="Banfield J.F."/>
        </authorList>
    </citation>
    <scope>NUCLEOTIDE SEQUENCE [LARGE SCALE GENOMIC DNA]</scope>
</reference>
<dbReference type="AlphaFoldDB" id="A0A2M7BRK5"/>
<feature type="transmembrane region" description="Helical" evidence="1">
    <location>
        <begin position="339"/>
        <end position="355"/>
    </location>
</feature>
<feature type="transmembrane region" description="Helical" evidence="1">
    <location>
        <begin position="211"/>
        <end position="228"/>
    </location>
</feature>
<accession>A0A2M7BRK5</accession>
<feature type="transmembrane region" description="Helical" evidence="1">
    <location>
        <begin position="114"/>
        <end position="135"/>
    </location>
</feature>
<evidence type="ECO:0000256" key="1">
    <source>
        <dbReference type="SAM" id="Phobius"/>
    </source>
</evidence>
<feature type="transmembrane region" description="Helical" evidence="1">
    <location>
        <begin position="141"/>
        <end position="157"/>
    </location>
</feature>
<keyword evidence="1" id="KW-0812">Transmembrane</keyword>
<evidence type="ECO:0008006" key="4">
    <source>
        <dbReference type="Google" id="ProtNLM"/>
    </source>
</evidence>
<keyword evidence="1" id="KW-0472">Membrane</keyword>
<comment type="caution">
    <text evidence="2">The sequence shown here is derived from an EMBL/GenBank/DDBJ whole genome shotgun (WGS) entry which is preliminary data.</text>
</comment>
<feature type="transmembrane region" description="Helical" evidence="1">
    <location>
        <begin position="184"/>
        <end position="202"/>
    </location>
</feature>
<protein>
    <recommendedName>
        <fullName evidence="4">Glycosyltransferase RgtA/B/C/D-like domain-containing protein</fullName>
    </recommendedName>
</protein>